<dbReference type="Pfam" id="PF18990">
    <property type="entry name" value="DUF5723"/>
    <property type="match status" value="1"/>
</dbReference>
<name>A0ABT0QF67_9FLAO</name>
<dbReference type="RefSeq" id="WP_249973208.1">
    <property type="nucleotide sequence ID" value="NZ_JAMFLZ010000004.1"/>
</dbReference>
<sequence length="466" mass="52699">MRKASLLFGLITCLSFSQNKQILYGFSEIPQALLQNPGGKISNDWYFGIPLLSHIHVNGGSSGISVYDLFAKDGVDFNVKLQNAVNKMKSTDFFTFNQQLEIFSAGFAMGPSYEKKEYLSFGLYQETDFIAYFPKDIAVLALEGNANNINRRFNLNHVNVNAEVISVFHVGYNKKVNSSFTYGVRGKIYSNIINLNSTNNKGVFVTIPGENNFYNHIFNLDLELRTSGLNSITEEDSDFSGKDLVKRTLLGGNLGLGFDIGFTYNLTKQWSLDASLLDVGFVRHSKDIKNYVVDGVYSFEGINPLFPETDTGQTAEDYWNEVGEDFEDLFELDSTATKYTTWRPVKLNASLNYSFGKKQSEDCNCLKEDNGYLNAVGMQLYAINRPKQPQLALTAYYYRRLFNNLRVKATYTIDSYSFNNVGLGISTHLGGFNFYVMADNFLQYKNIYDAQSVSLQLGFNYIFNKK</sequence>
<keyword evidence="3" id="KW-1185">Reference proteome</keyword>
<dbReference type="InterPro" id="IPR043781">
    <property type="entry name" value="DUF5723"/>
</dbReference>
<comment type="caution">
    <text evidence="2">The sequence shown here is derived from an EMBL/GenBank/DDBJ whole genome shotgun (WGS) entry which is preliminary data.</text>
</comment>
<gene>
    <name evidence="2" type="ORF">M3P09_11285</name>
</gene>
<accession>A0ABT0QF67</accession>
<feature type="domain" description="DUF5723" evidence="1">
    <location>
        <begin position="37"/>
        <end position="439"/>
    </location>
</feature>
<protein>
    <submittedName>
        <fullName evidence="2">DUF5723 family protein</fullName>
    </submittedName>
</protein>
<reference evidence="2" key="1">
    <citation type="submission" date="2022-05" db="EMBL/GenBank/DDBJ databases">
        <authorList>
            <person name="Park J.-S."/>
        </authorList>
    </citation>
    <scope>NUCLEOTIDE SEQUENCE</scope>
    <source>
        <strain evidence="2">2012CJ34-3</strain>
    </source>
</reference>
<evidence type="ECO:0000259" key="1">
    <source>
        <dbReference type="Pfam" id="PF18990"/>
    </source>
</evidence>
<dbReference type="EMBL" id="JAMFLZ010000004">
    <property type="protein sequence ID" value="MCL6295580.1"/>
    <property type="molecule type" value="Genomic_DNA"/>
</dbReference>
<evidence type="ECO:0000313" key="2">
    <source>
        <dbReference type="EMBL" id="MCL6295580.1"/>
    </source>
</evidence>
<dbReference type="Proteomes" id="UP001165381">
    <property type="component" value="Unassembled WGS sequence"/>
</dbReference>
<proteinExistence type="predicted"/>
<organism evidence="2 3">
    <name type="scientific">Jejuia spongiicola</name>
    <dbReference type="NCBI Taxonomy" id="2942207"/>
    <lineage>
        <taxon>Bacteria</taxon>
        <taxon>Pseudomonadati</taxon>
        <taxon>Bacteroidota</taxon>
        <taxon>Flavobacteriia</taxon>
        <taxon>Flavobacteriales</taxon>
        <taxon>Flavobacteriaceae</taxon>
        <taxon>Jejuia</taxon>
    </lineage>
</organism>
<evidence type="ECO:0000313" key="3">
    <source>
        <dbReference type="Proteomes" id="UP001165381"/>
    </source>
</evidence>